<evidence type="ECO:0000256" key="1">
    <source>
        <dbReference type="RuleBase" id="RU363097"/>
    </source>
</evidence>
<proteinExistence type="inferred from homology"/>
<gene>
    <name evidence="3" type="ORF">TTEB3V08_LOCUS10958</name>
</gene>
<sequence length="258" mass="29305">MNGAWHHKSGSDTMRDIEQIFDVLRASRPEFHKKLVMVKGDCSLPKLGLSNSDYEILIQQSMVYISTAYSNCHLKEIRECFYDPPFDMDEDIINYLCTADEATIELLKPKILDKWPNTYTFTKSITENILRKTAADLPISIVRPSQDKYLMIKCAIGAGYLDFVSRLAILFSFMRSCTIGSCRQAKIVNAKFSLSGLTEHQRETNSNTTPSTSTRISVSNRLRYHQDDLLTLLQTGNLSHRMSGHHFTGDSQPNPIDI</sequence>
<dbReference type="EMBL" id="OE007190">
    <property type="protein sequence ID" value="CAD7463072.1"/>
    <property type="molecule type" value="Genomic_DNA"/>
</dbReference>
<dbReference type="InterPro" id="IPR013120">
    <property type="entry name" value="FAR_NAD-bd"/>
</dbReference>
<comment type="function">
    <text evidence="1">Catalyzes the reduction of fatty acyl-CoA to fatty alcohols.</text>
</comment>
<organism evidence="3">
    <name type="scientific">Timema tahoe</name>
    <dbReference type="NCBI Taxonomy" id="61484"/>
    <lineage>
        <taxon>Eukaryota</taxon>
        <taxon>Metazoa</taxon>
        <taxon>Ecdysozoa</taxon>
        <taxon>Arthropoda</taxon>
        <taxon>Hexapoda</taxon>
        <taxon>Insecta</taxon>
        <taxon>Pterygota</taxon>
        <taxon>Neoptera</taxon>
        <taxon>Polyneoptera</taxon>
        <taxon>Phasmatodea</taxon>
        <taxon>Timematodea</taxon>
        <taxon>Timematoidea</taxon>
        <taxon>Timematidae</taxon>
        <taxon>Timema</taxon>
    </lineage>
</organism>
<dbReference type="Pfam" id="PF07993">
    <property type="entry name" value="NAD_binding_4"/>
    <property type="match status" value="1"/>
</dbReference>
<name>A0A7R9IR45_9NEOP</name>
<dbReference type="PANTHER" id="PTHR11011:SF60">
    <property type="entry name" value="FATTY ACYL-COA REDUCTASE-RELATED"/>
    <property type="match status" value="1"/>
</dbReference>
<dbReference type="GO" id="GO:0102965">
    <property type="term" value="F:alcohol-forming long-chain fatty acyl-CoA reductase activity"/>
    <property type="evidence" value="ECO:0007669"/>
    <property type="project" value="UniProtKB-EC"/>
</dbReference>
<dbReference type="GO" id="GO:0080019">
    <property type="term" value="F:alcohol-forming very long-chain fatty acyl-CoA reductase activity"/>
    <property type="evidence" value="ECO:0007669"/>
    <property type="project" value="InterPro"/>
</dbReference>
<dbReference type="InterPro" id="IPR026055">
    <property type="entry name" value="FAR"/>
</dbReference>
<feature type="domain" description="Thioester reductase (TE)" evidence="2">
    <location>
        <begin position="60"/>
        <end position="145"/>
    </location>
</feature>
<keyword evidence="1" id="KW-0521">NADP</keyword>
<keyword evidence="1" id="KW-0560">Oxidoreductase</keyword>
<evidence type="ECO:0000259" key="2">
    <source>
        <dbReference type="Pfam" id="PF07993"/>
    </source>
</evidence>
<protein>
    <recommendedName>
        <fullName evidence="1">Fatty acyl-CoA reductase</fullName>
        <ecNumber evidence="1">1.2.1.84</ecNumber>
    </recommendedName>
</protein>
<keyword evidence="1" id="KW-0444">Lipid biosynthesis</keyword>
<dbReference type="AlphaFoldDB" id="A0A7R9IR45"/>
<dbReference type="PANTHER" id="PTHR11011">
    <property type="entry name" value="MALE STERILITY PROTEIN 2-RELATED"/>
    <property type="match status" value="1"/>
</dbReference>
<dbReference type="GO" id="GO:0005777">
    <property type="term" value="C:peroxisome"/>
    <property type="evidence" value="ECO:0007669"/>
    <property type="project" value="TreeGrafter"/>
</dbReference>
<accession>A0A7R9IR45</accession>
<comment type="catalytic activity">
    <reaction evidence="1">
        <text>a long-chain fatty acyl-CoA + 2 NADPH + 2 H(+) = a long-chain primary fatty alcohol + 2 NADP(+) + CoA</text>
        <dbReference type="Rhea" id="RHEA:52716"/>
        <dbReference type="ChEBI" id="CHEBI:15378"/>
        <dbReference type="ChEBI" id="CHEBI:57287"/>
        <dbReference type="ChEBI" id="CHEBI:57783"/>
        <dbReference type="ChEBI" id="CHEBI:58349"/>
        <dbReference type="ChEBI" id="CHEBI:77396"/>
        <dbReference type="ChEBI" id="CHEBI:83139"/>
        <dbReference type="EC" id="1.2.1.84"/>
    </reaction>
</comment>
<dbReference type="Gene3D" id="3.40.50.720">
    <property type="entry name" value="NAD(P)-binding Rossmann-like Domain"/>
    <property type="match status" value="1"/>
</dbReference>
<dbReference type="EC" id="1.2.1.84" evidence="1"/>
<reference evidence="3" key="1">
    <citation type="submission" date="2020-11" db="EMBL/GenBank/DDBJ databases">
        <authorList>
            <person name="Tran Van P."/>
        </authorList>
    </citation>
    <scope>NUCLEOTIDE SEQUENCE</scope>
</reference>
<keyword evidence="1" id="KW-0443">Lipid metabolism</keyword>
<evidence type="ECO:0000313" key="3">
    <source>
        <dbReference type="EMBL" id="CAD7463072.1"/>
    </source>
</evidence>
<comment type="similarity">
    <text evidence="1">Belongs to the fatty acyl-CoA reductase family.</text>
</comment>
<dbReference type="GO" id="GO:0035336">
    <property type="term" value="P:long-chain fatty-acyl-CoA metabolic process"/>
    <property type="evidence" value="ECO:0007669"/>
    <property type="project" value="TreeGrafter"/>
</dbReference>